<accession>A0ABW7C3V8</accession>
<reference evidence="1 2" key="1">
    <citation type="submission" date="2024-10" db="EMBL/GenBank/DDBJ databases">
        <title>The Natural Products Discovery Center: Release of the First 8490 Sequenced Strains for Exploring Actinobacteria Biosynthetic Diversity.</title>
        <authorList>
            <person name="Kalkreuter E."/>
            <person name="Kautsar S.A."/>
            <person name="Yang D."/>
            <person name="Bader C.D."/>
            <person name="Teijaro C.N."/>
            <person name="Fluegel L."/>
            <person name="Davis C.M."/>
            <person name="Simpson J.R."/>
            <person name="Lauterbach L."/>
            <person name="Steele A.D."/>
            <person name="Gui C."/>
            <person name="Meng S."/>
            <person name="Li G."/>
            <person name="Viehrig K."/>
            <person name="Ye F."/>
            <person name="Su P."/>
            <person name="Kiefer A.F."/>
            <person name="Nichols A."/>
            <person name="Cepeda A.J."/>
            <person name="Yan W."/>
            <person name="Fan B."/>
            <person name="Jiang Y."/>
            <person name="Adhikari A."/>
            <person name="Zheng C.-J."/>
            <person name="Schuster L."/>
            <person name="Cowan T.M."/>
            <person name="Smanski M.J."/>
            <person name="Chevrette M.G."/>
            <person name="De Carvalho L.P.S."/>
            <person name="Shen B."/>
        </authorList>
    </citation>
    <scope>NUCLEOTIDE SEQUENCE [LARGE SCALE GENOMIC DNA]</scope>
    <source>
        <strain evidence="1 2">NPDC048229</strain>
    </source>
</reference>
<gene>
    <name evidence="1" type="ORF">ACGFYS_36365</name>
</gene>
<dbReference type="Proteomes" id="UP001604282">
    <property type="component" value="Unassembled WGS sequence"/>
</dbReference>
<comment type="caution">
    <text evidence="1">The sequence shown here is derived from an EMBL/GenBank/DDBJ whole genome shotgun (WGS) entry which is preliminary data.</text>
</comment>
<dbReference type="EMBL" id="JBICZW010000050">
    <property type="protein sequence ID" value="MFG3194385.1"/>
    <property type="molecule type" value="Genomic_DNA"/>
</dbReference>
<name>A0ABW7C3V8_9ACTN</name>
<evidence type="ECO:0000313" key="2">
    <source>
        <dbReference type="Proteomes" id="UP001604282"/>
    </source>
</evidence>
<proteinExistence type="predicted"/>
<dbReference type="RefSeq" id="WP_392017934.1">
    <property type="nucleotide sequence ID" value="NZ_JBIBSS010000063.1"/>
</dbReference>
<keyword evidence="2" id="KW-1185">Reference proteome</keyword>
<evidence type="ECO:0000313" key="1">
    <source>
        <dbReference type="EMBL" id="MFG3194385.1"/>
    </source>
</evidence>
<protein>
    <submittedName>
        <fullName evidence="1">Uncharacterized protein</fullName>
    </submittedName>
</protein>
<sequence length="51" mass="5149">MRQAAEEAAAPPRPAAGPVAAYVTRAGTFARSTFGLADAYTAAVVDNLPDA</sequence>
<organism evidence="1 2">
    <name type="scientific">Streptomyces omiyaensis</name>
    <dbReference type="NCBI Taxonomy" id="68247"/>
    <lineage>
        <taxon>Bacteria</taxon>
        <taxon>Bacillati</taxon>
        <taxon>Actinomycetota</taxon>
        <taxon>Actinomycetes</taxon>
        <taxon>Kitasatosporales</taxon>
        <taxon>Streptomycetaceae</taxon>
        <taxon>Streptomyces</taxon>
    </lineage>
</organism>